<gene>
    <name evidence="1" type="ORF">E5329_12040</name>
</gene>
<organism evidence="1 2">
    <name type="scientific">Petralouisia muris</name>
    <dbReference type="NCBI Taxonomy" id="3032872"/>
    <lineage>
        <taxon>Bacteria</taxon>
        <taxon>Bacillati</taxon>
        <taxon>Bacillota</taxon>
        <taxon>Clostridia</taxon>
        <taxon>Lachnospirales</taxon>
        <taxon>Lachnospiraceae</taxon>
        <taxon>Petralouisia</taxon>
    </lineage>
</organism>
<dbReference type="EMBL" id="SRYA01000021">
    <property type="protein sequence ID" value="TGY96035.1"/>
    <property type="molecule type" value="Genomic_DNA"/>
</dbReference>
<evidence type="ECO:0000313" key="2">
    <source>
        <dbReference type="Proteomes" id="UP000304953"/>
    </source>
</evidence>
<evidence type="ECO:0000313" key="1">
    <source>
        <dbReference type="EMBL" id="TGY96035.1"/>
    </source>
</evidence>
<proteinExistence type="predicted"/>
<sequence length="224" mass="25231">MDTKFQKKHESDMTSKEKRELEREKLASMKGKKKAEYILTYYKFHLAVAAGAIALLIGIVMWIDSFQNETILYASVIGGGETDAALMEHFQAYRGDDNRRHKYVLDTSVGFLSQDGSGEMDYANRMKLVTLVGANTADLFICPESVYQEYSAEENFLVPVEQLMGEEFVASHPDICEEDAVRVEDSKMLETYGYSNSGPAYLIVFQYSGQKEAAADFVEFLLGE</sequence>
<reference evidence="1" key="1">
    <citation type="submission" date="2019-04" db="EMBL/GenBank/DDBJ databases">
        <title>Microbes associate with the intestines of laboratory mice.</title>
        <authorList>
            <person name="Navarre W."/>
            <person name="Wong E."/>
            <person name="Huang K."/>
            <person name="Tropini C."/>
            <person name="Ng K."/>
            <person name="Yu B."/>
        </authorList>
    </citation>
    <scope>NUCLEOTIDE SEQUENCE</scope>
    <source>
        <strain evidence="1">NM01_1-7b</strain>
    </source>
</reference>
<dbReference type="Proteomes" id="UP000304953">
    <property type="component" value="Unassembled WGS sequence"/>
</dbReference>
<keyword evidence="2" id="KW-1185">Reference proteome</keyword>
<protein>
    <submittedName>
        <fullName evidence="1">Uncharacterized protein</fullName>
    </submittedName>
</protein>
<comment type="caution">
    <text evidence="1">The sequence shown here is derived from an EMBL/GenBank/DDBJ whole genome shotgun (WGS) entry which is preliminary data.</text>
</comment>
<accession>A0AC61RVR5</accession>
<name>A0AC61RVR5_9FIRM</name>